<dbReference type="KEGG" id="mbn:Mboo_0393"/>
<evidence type="ECO:0000256" key="1">
    <source>
        <dbReference type="SAM" id="Coils"/>
    </source>
</evidence>
<dbReference type="HOGENOM" id="CLU_157008_0_0_2"/>
<keyword evidence="1" id="KW-0175">Coiled coil</keyword>
<protein>
    <submittedName>
        <fullName evidence="2">Uncharacterized protein</fullName>
    </submittedName>
</protein>
<accession>A7I5A2</accession>
<evidence type="ECO:0000313" key="2">
    <source>
        <dbReference type="EMBL" id="ABS54913.1"/>
    </source>
</evidence>
<reference evidence="3" key="1">
    <citation type="journal article" date="2015" name="Microbiology">
        <title>Genome of Methanoregula boonei 6A8 reveals adaptations to oligotrophic peatland environments.</title>
        <authorList>
            <person name="Braeuer S."/>
            <person name="Cadillo-Quiroz H."/>
            <person name="Kyrpides N."/>
            <person name="Woyke T."/>
            <person name="Goodwin L."/>
            <person name="Detter C."/>
            <person name="Podell S."/>
            <person name="Yavitt J.B."/>
            <person name="Zinder S.H."/>
        </authorList>
    </citation>
    <scope>NUCLEOTIDE SEQUENCE [LARGE SCALE GENOMIC DNA]</scope>
    <source>
        <strain evidence="3">DSM 21154 / JCM 14090 / 6A8</strain>
    </source>
</reference>
<dbReference type="Proteomes" id="UP000002408">
    <property type="component" value="Chromosome"/>
</dbReference>
<organism evidence="2 3">
    <name type="scientific">Methanoregula boonei (strain DSM 21154 / JCM 14090 / 6A8)</name>
    <dbReference type="NCBI Taxonomy" id="456442"/>
    <lineage>
        <taxon>Archaea</taxon>
        <taxon>Methanobacteriati</taxon>
        <taxon>Methanobacteriota</taxon>
        <taxon>Stenosarchaea group</taxon>
        <taxon>Methanomicrobia</taxon>
        <taxon>Methanomicrobiales</taxon>
        <taxon>Methanoregulaceae</taxon>
        <taxon>Methanoregula</taxon>
    </lineage>
</organism>
<feature type="coiled-coil region" evidence="1">
    <location>
        <begin position="71"/>
        <end position="98"/>
    </location>
</feature>
<evidence type="ECO:0000313" key="3">
    <source>
        <dbReference type="Proteomes" id="UP000002408"/>
    </source>
</evidence>
<sequence>MIFIMPRGRPKGSKNLSPYEQIKARKIRDNLAKGGITDFDNLRDAQILHSIYVNTDGEVFVKYEISRHPRIKNSEKKNDKGEKLIRKMEKDLSALRETL</sequence>
<gene>
    <name evidence="2" type="ordered locus">Mboo_0393</name>
</gene>
<dbReference type="EMBL" id="CP000780">
    <property type="protein sequence ID" value="ABS54913.1"/>
    <property type="molecule type" value="Genomic_DNA"/>
</dbReference>
<dbReference type="AlphaFoldDB" id="A7I5A2"/>
<name>A7I5A2_METB6</name>
<proteinExistence type="predicted"/>
<keyword evidence="3" id="KW-1185">Reference proteome</keyword>